<name>A0A1M6BU99_9FLAO</name>
<feature type="transmembrane region" description="Helical" evidence="8">
    <location>
        <begin position="40"/>
        <end position="58"/>
    </location>
</feature>
<dbReference type="EMBL" id="FQYV01000003">
    <property type="protein sequence ID" value="SHI52261.1"/>
    <property type="molecule type" value="Genomic_DNA"/>
</dbReference>
<dbReference type="InterPro" id="IPR000917">
    <property type="entry name" value="Sulfatase_N"/>
</dbReference>
<evidence type="ECO:0000256" key="2">
    <source>
        <dbReference type="ARBA" id="ARBA00022475"/>
    </source>
</evidence>
<dbReference type="InterPro" id="IPR040423">
    <property type="entry name" value="PEA_transferase"/>
</dbReference>
<dbReference type="GO" id="GO:0016776">
    <property type="term" value="F:phosphotransferase activity, phosphate group as acceptor"/>
    <property type="evidence" value="ECO:0007669"/>
    <property type="project" value="TreeGrafter"/>
</dbReference>
<gene>
    <name evidence="11" type="ORF">SAMN04487908_10355</name>
</gene>
<reference evidence="12" key="1">
    <citation type="submission" date="2016-11" db="EMBL/GenBank/DDBJ databases">
        <authorList>
            <person name="Varghese N."/>
            <person name="Submissions S."/>
        </authorList>
    </citation>
    <scope>NUCLEOTIDE SEQUENCE [LARGE SCALE GENOMIC DNA]</scope>
    <source>
        <strain evidence="12">DSM 26349</strain>
    </source>
</reference>
<feature type="transmembrane region" description="Helical" evidence="8">
    <location>
        <begin position="12"/>
        <end position="34"/>
    </location>
</feature>
<feature type="domain" description="Sulfatase N-terminal" evidence="9">
    <location>
        <begin position="220"/>
        <end position="506"/>
    </location>
</feature>
<evidence type="ECO:0000256" key="1">
    <source>
        <dbReference type="ARBA" id="ARBA00004429"/>
    </source>
</evidence>
<sequence length="542" mass="63207">MKIIKTLFRNFGFILFYPLVVVTIAGWFLIPYFKPFLKEVIAFGLFSAIVFCTYILISNTRIQKWFLIIASFLLSALAFIKLTFYYHYGVKLSGSALFVIFETNTEESKEFLSYYLDTPVLLLAGILFIPWIVVLPFVLKRKINPLLIERVKDIKWKFLLIFTIILAAFVIHKKFSEHNIIYTSVASYSDYQATKAILKKTLAKSESEILEVTSTLETPQTYVVIIGESTSRLHMQLYGYERETNPLLTEIQDELIVFNDVITPNVHTILALDKILTLSDYTEPNKEENASVVQLANQAGFTTYWLSNQRPVGLHESMSTLIGNAADQKFLLATDDYTSNIYDENIFPKLESILNQKESKKMIFIHLIGTHSDYKKRYPEQFAYFNGKPVETAFSNASNKNIINEYDNAIRYNDFVVREIIETVRKENKPSYVVYFSDHGDEVYDTMDLMGHNEYFATPPMHEIPFIVWLSSEYKNQISTFSEVKSYSNRRYNLEDFIHSFSELSNIQFNLIDSTRSVFNQGFQERTRWINRHKKQEDYDNR</sequence>
<dbReference type="InterPro" id="IPR058130">
    <property type="entry name" value="PEA_transf_C"/>
</dbReference>
<keyword evidence="12" id="KW-1185">Reference proteome</keyword>
<keyword evidence="5 8" id="KW-0812">Transmembrane</keyword>
<evidence type="ECO:0000259" key="9">
    <source>
        <dbReference type="Pfam" id="PF00884"/>
    </source>
</evidence>
<dbReference type="RefSeq" id="WP_073214741.1">
    <property type="nucleotide sequence ID" value="NZ_FNNS01000003.1"/>
</dbReference>
<accession>A0A1M6BU99</accession>
<evidence type="ECO:0000313" key="11">
    <source>
        <dbReference type="EMBL" id="SHI52261.1"/>
    </source>
</evidence>
<dbReference type="Pfam" id="PF00884">
    <property type="entry name" value="Sulfatase"/>
    <property type="match status" value="1"/>
</dbReference>
<dbReference type="Gene3D" id="3.40.720.10">
    <property type="entry name" value="Alkaline Phosphatase, subunit A"/>
    <property type="match status" value="1"/>
</dbReference>
<keyword evidence="6 8" id="KW-1133">Transmembrane helix</keyword>
<dbReference type="Proteomes" id="UP000184172">
    <property type="component" value="Unassembled WGS sequence"/>
</dbReference>
<dbReference type="InterPro" id="IPR012549">
    <property type="entry name" value="EptA-like_N"/>
</dbReference>
<dbReference type="STRING" id="797419.SAMN05216556_10355"/>
<evidence type="ECO:0000313" key="12">
    <source>
        <dbReference type="Proteomes" id="UP000184172"/>
    </source>
</evidence>
<dbReference type="PANTHER" id="PTHR30443">
    <property type="entry name" value="INNER MEMBRANE PROTEIN"/>
    <property type="match status" value="1"/>
</dbReference>
<feature type="transmembrane region" description="Helical" evidence="8">
    <location>
        <begin position="65"/>
        <end position="88"/>
    </location>
</feature>
<keyword evidence="2" id="KW-1003">Cell membrane</keyword>
<evidence type="ECO:0000256" key="4">
    <source>
        <dbReference type="ARBA" id="ARBA00022679"/>
    </source>
</evidence>
<keyword evidence="3" id="KW-0997">Cell inner membrane</keyword>
<dbReference type="GO" id="GO:0005886">
    <property type="term" value="C:plasma membrane"/>
    <property type="evidence" value="ECO:0007669"/>
    <property type="project" value="UniProtKB-SubCell"/>
</dbReference>
<dbReference type="Pfam" id="PF08019">
    <property type="entry name" value="EptA_B_N"/>
    <property type="match status" value="1"/>
</dbReference>
<dbReference type="InterPro" id="IPR017850">
    <property type="entry name" value="Alkaline_phosphatase_core_sf"/>
</dbReference>
<feature type="transmembrane region" description="Helical" evidence="8">
    <location>
        <begin position="120"/>
        <end position="138"/>
    </location>
</feature>
<comment type="subcellular location">
    <subcellularLocation>
        <location evidence="1">Cell inner membrane</location>
        <topology evidence="1">Multi-pass membrane protein</topology>
    </subcellularLocation>
</comment>
<dbReference type="SUPFAM" id="SSF53649">
    <property type="entry name" value="Alkaline phosphatase-like"/>
    <property type="match status" value="1"/>
</dbReference>
<evidence type="ECO:0000256" key="5">
    <source>
        <dbReference type="ARBA" id="ARBA00022692"/>
    </source>
</evidence>
<feature type="transmembrane region" description="Helical" evidence="8">
    <location>
        <begin position="158"/>
        <end position="175"/>
    </location>
</feature>
<evidence type="ECO:0000256" key="6">
    <source>
        <dbReference type="ARBA" id="ARBA00022989"/>
    </source>
</evidence>
<dbReference type="GO" id="GO:0009244">
    <property type="term" value="P:lipopolysaccharide core region biosynthetic process"/>
    <property type="evidence" value="ECO:0007669"/>
    <property type="project" value="TreeGrafter"/>
</dbReference>
<evidence type="ECO:0000256" key="8">
    <source>
        <dbReference type="SAM" id="Phobius"/>
    </source>
</evidence>
<evidence type="ECO:0000256" key="7">
    <source>
        <dbReference type="ARBA" id="ARBA00023136"/>
    </source>
</evidence>
<dbReference type="CDD" id="cd16017">
    <property type="entry name" value="LptA"/>
    <property type="match status" value="1"/>
</dbReference>
<keyword evidence="7 8" id="KW-0472">Membrane</keyword>
<evidence type="ECO:0000256" key="3">
    <source>
        <dbReference type="ARBA" id="ARBA00022519"/>
    </source>
</evidence>
<dbReference type="AlphaFoldDB" id="A0A1M6BU99"/>
<organism evidence="11 12">
    <name type="scientific">Aequorivita viscosa</name>
    <dbReference type="NCBI Taxonomy" id="797419"/>
    <lineage>
        <taxon>Bacteria</taxon>
        <taxon>Pseudomonadati</taxon>
        <taxon>Bacteroidota</taxon>
        <taxon>Flavobacteriia</taxon>
        <taxon>Flavobacteriales</taxon>
        <taxon>Flavobacteriaceae</taxon>
        <taxon>Aequorivita</taxon>
    </lineage>
</organism>
<proteinExistence type="predicted"/>
<evidence type="ECO:0000259" key="10">
    <source>
        <dbReference type="Pfam" id="PF08019"/>
    </source>
</evidence>
<protein>
    <submittedName>
        <fullName evidence="11">Heptose-I-phosphate ethanolaminephosphotransferase</fullName>
    </submittedName>
</protein>
<keyword evidence="4 11" id="KW-0808">Transferase</keyword>
<dbReference type="OrthoDB" id="9786870at2"/>
<feature type="domain" description="Phosphoethanolamine transferase N-terminal" evidence="10">
    <location>
        <begin position="49"/>
        <end position="175"/>
    </location>
</feature>
<dbReference type="PANTHER" id="PTHR30443:SF2">
    <property type="entry name" value="PHOSPHOETHANOLAMINE TRANSFERASE EPTC"/>
    <property type="match status" value="1"/>
</dbReference>